<dbReference type="WBParaSite" id="JU765_v2.g16620.t1">
    <property type="protein sequence ID" value="JU765_v2.g16620.t1"/>
    <property type="gene ID" value="JU765_v2.g16620"/>
</dbReference>
<reference evidence="2" key="1">
    <citation type="submission" date="2022-11" db="UniProtKB">
        <authorList>
            <consortium name="WormBaseParasite"/>
        </authorList>
    </citation>
    <scope>IDENTIFICATION</scope>
</reference>
<evidence type="ECO:0000313" key="2">
    <source>
        <dbReference type="WBParaSite" id="JU765_v2.g16620.t1"/>
    </source>
</evidence>
<proteinExistence type="predicted"/>
<dbReference type="Proteomes" id="UP000887576">
    <property type="component" value="Unplaced"/>
</dbReference>
<protein>
    <submittedName>
        <fullName evidence="2">Uncharacterized protein</fullName>
    </submittedName>
</protein>
<organism evidence="1 2">
    <name type="scientific">Panagrolaimus sp. JU765</name>
    <dbReference type="NCBI Taxonomy" id="591449"/>
    <lineage>
        <taxon>Eukaryota</taxon>
        <taxon>Metazoa</taxon>
        <taxon>Ecdysozoa</taxon>
        <taxon>Nematoda</taxon>
        <taxon>Chromadorea</taxon>
        <taxon>Rhabditida</taxon>
        <taxon>Tylenchina</taxon>
        <taxon>Panagrolaimomorpha</taxon>
        <taxon>Panagrolaimoidea</taxon>
        <taxon>Panagrolaimidae</taxon>
        <taxon>Panagrolaimus</taxon>
    </lineage>
</organism>
<evidence type="ECO:0000313" key="1">
    <source>
        <dbReference type="Proteomes" id="UP000887576"/>
    </source>
</evidence>
<accession>A0AC34QI69</accession>
<name>A0AC34QI69_9BILA</name>
<sequence length="257" mass="29280">MAAQVALRRQQSQEEKEVKELELLFGDSAHELLNTIRQREGSTDSNSEKTFEANPEETESGSTPYDYVNFNYTVIMCGLKLTDEDAGRVFKIFYERTNLNNPCLVRIPSRQMVWLYAKFHGPSNVVILSGHSNKSQHMFHVSPIVAPRLNEPTFHGPYFAPCNYTMIVFRPRSMEETLLFSFVGPAAEFIGEMPDPISCTPDLHVEELRKSIGSGVRPWIHRIRTFSGLAASLQDEWDYQKPKLPTPAPEPTPQFLE</sequence>